<feature type="transmembrane region" description="Helical" evidence="7">
    <location>
        <begin position="45"/>
        <end position="66"/>
    </location>
</feature>
<evidence type="ECO:0000256" key="4">
    <source>
        <dbReference type="ARBA" id="ARBA00022692"/>
    </source>
</evidence>
<keyword evidence="2 7" id="KW-0813">Transport</keyword>
<evidence type="ECO:0000256" key="1">
    <source>
        <dbReference type="ARBA" id="ARBA00004651"/>
    </source>
</evidence>
<dbReference type="InterPro" id="IPR035906">
    <property type="entry name" value="MetI-like_sf"/>
</dbReference>
<dbReference type="CDD" id="cd06261">
    <property type="entry name" value="TM_PBP2"/>
    <property type="match status" value="1"/>
</dbReference>
<reference evidence="9 10" key="1">
    <citation type="submission" date="2018-06" db="EMBL/GenBank/DDBJ databases">
        <authorList>
            <consortium name="Pathogen Informatics"/>
            <person name="Doyle S."/>
        </authorList>
    </citation>
    <scope>NUCLEOTIDE SEQUENCE [LARGE SCALE GENOMIC DNA]</scope>
    <source>
        <strain evidence="9 10">NCTC13163</strain>
    </source>
</reference>
<dbReference type="Gene3D" id="1.10.3720.10">
    <property type="entry name" value="MetI-like"/>
    <property type="match status" value="1"/>
</dbReference>
<feature type="transmembrane region" description="Helical" evidence="7">
    <location>
        <begin position="223"/>
        <end position="244"/>
    </location>
</feature>
<dbReference type="RefSeq" id="WP_029334840.1">
    <property type="nucleotide sequence ID" value="NZ_UGGP01000001.1"/>
</dbReference>
<evidence type="ECO:0000256" key="5">
    <source>
        <dbReference type="ARBA" id="ARBA00022989"/>
    </source>
</evidence>
<feature type="transmembrane region" description="Helical" evidence="7">
    <location>
        <begin position="179"/>
        <end position="203"/>
    </location>
</feature>
<comment type="subcellular location">
    <subcellularLocation>
        <location evidence="1 7">Cell membrane</location>
        <topology evidence="1 7">Multi-pass membrane protein</topology>
    </subcellularLocation>
</comment>
<organism evidence="9 10">
    <name type="scientific">Exiguobacterium aurantiacum</name>
    <dbReference type="NCBI Taxonomy" id="33987"/>
    <lineage>
        <taxon>Bacteria</taxon>
        <taxon>Bacillati</taxon>
        <taxon>Bacillota</taxon>
        <taxon>Bacilli</taxon>
        <taxon>Bacillales</taxon>
        <taxon>Bacillales Family XII. Incertae Sedis</taxon>
        <taxon>Exiguobacterium</taxon>
    </lineage>
</organism>
<dbReference type="STRING" id="1397694.GCA_000702585_01806"/>
<feature type="transmembrane region" description="Helical" evidence="7">
    <location>
        <begin position="78"/>
        <end position="98"/>
    </location>
</feature>
<feature type="domain" description="ABC transmembrane type-1" evidence="8">
    <location>
        <begin position="45"/>
        <end position="245"/>
    </location>
</feature>
<dbReference type="AlphaFoldDB" id="A0A377FSZ1"/>
<dbReference type="Pfam" id="PF00528">
    <property type="entry name" value="BPD_transp_1"/>
    <property type="match status" value="1"/>
</dbReference>
<name>A0A377FSZ1_9BACL</name>
<dbReference type="PANTHER" id="PTHR30183:SF3">
    <property type="entry name" value="MOLYBDENUM TRANSPORT SYSTEM PERMEASE PROTEIN MODB"/>
    <property type="match status" value="1"/>
</dbReference>
<keyword evidence="6 7" id="KW-0472">Membrane</keyword>
<evidence type="ECO:0000259" key="8">
    <source>
        <dbReference type="PROSITE" id="PS50928"/>
    </source>
</evidence>
<dbReference type="GO" id="GO:0005886">
    <property type="term" value="C:plasma membrane"/>
    <property type="evidence" value="ECO:0007669"/>
    <property type="project" value="UniProtKB-SubCell"/>
</dbReference>
<evidence type="ECO:0000256" key="6">
    <source>
        <dbReference type="ARBA" id="ARBA00023136"/>
    </source>
</evidence>
<dbReference type="GO" id="GO:0055085">
    <property type="term" value="P:transmembrane transport"/>
    <property type="evidence" value="ECO:0007669"/>
    <property type="project" value="InterPro"/>
</dbReference>
<dbReference type="InterPro" id="IPR000515">
    <property type="entry name" value="MetI-like"/>
</dbReference>
<dbReference type="EMBL" id="UGGP01000001">
    <property type="protein sequence ID" value="STO07941.1"/>
    <property type="molecule type" value="Genomic_DNA"/>
</dbReference>
<evidence type="ECO:0000256" key="2">
    <source>
        <dbReference type="ARBA" id="ARBA00022448"/>
    </source>
</evidence>
<dbReference type="Proteomes" id="UP000254060">
    <property type="component" value="Unassembled WGS sequence"/>
</dbReference>
<protein>
    <submittedName>
        <fullName evidence="9">Thiamine transporter membrane protein</fullName>
    </submittedName>
</protein>
<comment type="similarity">
    <text evidence="7">Belongs to the binding-protein-dependent transport system permease family.</text>
</comment>
<gene>
    <name evidence="9" type="ORF">NCTC13163_01302</name>
</gene>
<keyword evidence="4 7" id="KW-0812">Transmembrane</keyword>
<keyword evidence="5 7" id="KW-1133">Transmembrane helix</keyword>
<evidence type="ECO:0000256" key="3">
    <source>
        <dbReference type="ARBA" id="ARBA00022475"/>
    </source>
</evidence>
<evidence type="ECO:0000313" key="10">
    <source>
        <dbReference type="Proteomes" id="UP000254060"/>
    </source>
</evidence>
<evidence type="ECO:0000256" key="7">
    <source>
        <dbReference type="RuleBase" id="RU363032"/>
    </source>
</evidence>
<proteinExistence type="inferred from homology"/>
<dbReference type="PANTHER" id="PTHR30183">
    <property type="entry name" value="MOLYBDENUM TRANSPORT SYSTEM PERMEASE PROTEIN MODB"/>
    <property type="match status" value="1"/>
</dbReference>
<evidence type="ECO:0000313" key="9">
    <source>
        <dbReference type="EMBL" id="STO07941.1"/>
    </source>
</evidence>
<keyword evidence="3" id="KW-1003">Cell membrane</keyword>
<dbReference type="OrthoDB" id="9785836at2"/>
<accession>A0A377FSZ1</accession>
<sequence>MSRVNVVISSLITLLPLTAVLFLLREAVGTDVWSLVRDETWRASFAVTLYVTLVSTFLSLVIGTICARMVYVNGRSWLTFWLNWPLFVPHIASAYLFYLLFSGGFPGFGLIASNERHHLVVILTYVWKEVPFVFLMMLGSYAQLNRGYRDMAKTLQLSPWQQFSVAEWPFLIKPLLDSFWILVAFISFAYEVPALLGVTFPKLLGVLAYDRLTTGLFLNESEAYAVALIWALILFAGVLLSYALTAKRRRRIERGVRR</sequence>
<dbReference type="SUPFAM" id="SSF161098">
    <property type="entry name" value="MetI-like"/>
    <property type="match status" value="1"/>
</dbReference>
<feature type="transmembrane region" description="Helical" evidence="7">
    <location>
        <begin position="118"/>
        <end position="141"/>
    </location>
</feature>
<dbReference type="PROSITE" id="PS50928">
    <property type="entry name" value="ABC_TM1"/>
    <property type="match status" value="1"/>
</dbReference>